<evidence type="ECO:0000313" key="2">
    <source>
        <dbReference type="EMBL" id="AWU96411.1"/>
    </source>
</evidence>
<protein>
    <recommendedName>
        <fullName evidence="1">2-oxoisovalerate dehydrogenase E1 alpha subunit N-terminal domain-containing protein</fullName>
    </recommendedName>
</protein>
<dbReference type="Proteomes" id="UP000249605">
    <property type="component" value="Plasmid unnamed7"/>
</dbReference>
<organism evidence="2 3">
    <name type="scientific">Azospirillum ramasamyi</name>
    <dbReference type="NCBI Taxonomy" id="682998"/>
    <lineage>
        <taxon>Bacteria</taxon>
        <taxon>Pseudomonadati</taxon>
        <taxon>Pseudomonadota</taxon>
        <taxon>Alphaproteobacteria</taxon>
        <taxon>Rhodospirillales</taxon>
        <taxon>Azospirillaceae</taxon>
        <taxon>Azospirillum</taxon>
    </lineage>
</organism>
<evidence type="ECO:0000313" key="3">
    <source>
        <dbReference type="Proteomes" id="UP000249605"/>
    </source>
</evidence>
<reference evidence="2 3" key="1">
    <citation type="submission" date="2018-06" db="EMBL/GenBank/DDBJ databases">
        <title>Complete genome sequencing of Azospirillum sp. M2T2B2.</title>
        <authorList>
            <person name="Heo J."/>
            <person name="Kim S.-J."/>
            <person name="Kwon S.-W."/>
            <person name="Anandham R."/>
        </authorList>
    </citation>
    <scope>NUCLEOTIDE SEQUENCE [LARGE SCALE GENOMIC DNA]</scope>
    <source>
        <strain evidence="2 3">M2T2B2</strain>
        <plasmid evidence="2 3">unnamed7</plasmid>
    </source>
</reference>
<gene>
    <name evidence="2" type="ORF">DM194_19225</name>
</gene>
<dbReference type="EMBL" id="CP029831">
    <property type="protein sequence ID" value="AWU96411.1"/>
    <property type="molecule type" value="Genomic_DNA"/>
</dbReference>
<dbReference type="AlphaFoldDB" id="A0A2U9SBQ7"/>
<dbReference type="InterPro" id="IPR022593">
    <property type="entry name" value="Oxoisoval_DH_suAlpha_N_dom"/>
</dbReference>
<geneLocation type="plasmid" evidence="2 3">
    <name>unnamed7</name>
</geneLocation>
<sequence length="43" mass="4611">MSPPRRASFAAAGPGVRPGNACHFSKLKIFHSGNSERPPFSGW</sequence>
<dbReference type="KEGG" id="azm:DM194_19225"/>
<evidence type="ECO:0000259" key="1">
    <source>
        <dbReference type="Pfam" id="PF12573"/>
    </source>
</evidence>
<name>A0A2U9SBQ7_9PROT</name>
<dbReference type="Pfam" id="PF12573">
    <property type="entry name" value="OxoDH_E1alpha_N"/>
    <property type="match status" value="1"/>
</dbReference>
<keyword evidence="3" id="KW-1185">Reference proteome</keyword>
<feature type="domain" description="2-oxoisovalerate dehydrogenase E1 alpha subunit N-terminal" evidence="1">
    <location>
        <begin position="14"/>
        <end position="40"/>
    </location>
</feature>
<proteinExistence type="predicted"/>
<accession>A0A2U9SBQ7</accession>
<keyword evidence="2" id="KW-0614">Plasmid</keyword>